<dbReference type="EMBL" id="BOOA01000059">
    <property type="protein sequence ID" value="GIH27639.1"/>
    <property type="molecule type" value="Genomic_DNA"/>
</dbReference>
<reference evidence="1" key="1">
    <citation type="submission" date="2021-01" db="EMBL/GenBank/DDBJ databases">
        <title>Whole genome shotgun sequence of Acrocarpospora phusangensis NBRC 108782.</title>
        <authorList>
            <person name="Komaki H."/>
            <person name="Tamura T."/>
        </authorList>
    </citation>
    <scope>NUCLEOTIDE SEQUENCE</scope>
    <source>
        <strain evidence="1">NBRC 108782</strain>
    </source>
</reference>
<proteinExistence type="predicted"/>
<dbReference type="PANTHER" id="PTHR30619:SF1">
    <property type="entry name" value="RECOMBINATION PROTEIN 2"/>
    <property type="match status" value="1"/>
</dbReference>
<dbReference type="RefSeq" id="WP_204044283.1">
    <property type="nucleotide sequence ID" value="NZ_BOOA01000059.1"/>
</dbReference>
<gene>
    <name evidence="1" type="ORF">Aph01nite_59490</name>
</gene>
<comment type="caution">
    <text evidence="1">The sequence shown here is derived from an EMBL/GenBank/DDBJ whole genome shotgun (WGS) entry which is preliminary data.</text>
</comment>
<dbReference type="InterPro" id="IPR052159">
    <property type="entry name" value="Competence_DNA_uptake"/>
</dbReference>
<dbReference type="SUPFAM" id="SSF56281">
    <property type="entry name" value="Metallo-hydrolase/oxidoreductase"/>
    <property type="match status" value="1"/>
</dbReference>
<accession>A0A919QGS6</accession>
<organism evidence="1 2">
    <name type="scientific">Acrocarpospora phusangensis</name>
    <dbReference type="NCBI Taxonomy" id="1070424"/>
    <lineage>
        <taxon>Bacteria</taxon>
        <taxon>Bacillati</taxon>
        <taxon>Actinomycetota</taxon>
        <taxon>Actinomycetes</taxon>
        <taxon>Streptosporangiales</taxon>
        <taxon>Streptosporangiaceae</taxon>
        <taxon>Acrocarpospora</taxon>
    </lineage>
</organism>
<evidence type="ECO:0008006" key="3">
    <source>
        <dbReference type="Google" id="ProtNLM"/>
    </source>
</evidence>
<dbReference type="Proteomes" id="UP000640052">
    <property type="component" value="Unassembled WGS sequence"/>
</dbReference>
<name>A0A919QGS6_9ACTN</name>
<dbReference type="AlphaFoldDB" id="A0A919QGS6"/>
<keyword evidence="2" id="KW-1185">Reference proteome</keyword>
<dbReference type="InterPro" id="IPR036866">
    <property type="entry name" value="RibonucZ/Hydroxyglut_hydro"/>
</dbReference>
<evidence type="ECO:0000313" key="1">
    <source>
        <dbReference type="EMBL" id="GIH27639.1"/>
    </source>
</evidence>
<dbReference type="Gene3D" id="3.60.15.10">
    <property type="entry name" value="Ribonuclease Z/Hydroxyacylglutathione hydrolase-like"/>
    <property type="match status" value="1"/>
</dbReference>
<sequence length="80" mass="8520">MPHHGSSRQDPAFLAATASRAALISVGADNTYGHPAPTTVSRLTWLGSRVYRTDRTGDLAVIPLNGRLAVIPRGPDRASR</sequence>
<evidence type="ECO:0000313" key="2">
    <source>
        <dbReference type="Proteomes" id="UP000640052"/>
    </source>
</evidence>
<protein>
    <recommendedName>
        <fullName evidence="3">Metallo-beta-lactamase domain-containing protein</fullName>
    </recommendedName>
</protein>
<dbReference type="PANTHER" id="PTHR30619">
    <property type="entry name" value="DNA INTERNALIZATION/COMPETENCE PROTEIN COMEC/REC2"/>
    <property type="match status" value="1"/>
</dbReference>